<evidence type="ECO:0000256" key="4">
    <source>
        <dbReference type="ARBA" id="ARBA00022679"/>
    </source>
</evidence>
<dbReference type="InterPro" id="IPR029063">
    <property type="entry name" value="SAM-dependent_MTases_sf"/>
</dbReference>
<dbReference type="PANTHER" id="PTHR43182">
    <property type="entry name" value="COBALT-PRECORRIN-6B C(15)-METHYLTRANSFERASE (DECARBOXYLATING)"/>
    <property type="match status" value="1"/>
</dbReference>
<dbReference type="InterPro" id="IPR012818">
    <property type="entry name" value="CbiE"/>
</dbReference>
<evidence type="ECO:0000256" key="3">
    <source>
        <dbReference type="ARBA" id="ARBA00022603"/>
    </source>
</evidence>
<keyword evidence="3 8" id="KW-0489">Methyltransferase</keyword>
<dbReference type="InterPro" id="IPR035996">
    <property type="entry name" value="4pyrrol_Methylase_sf"/>
</dbReference>
<keyword evidence="2" id="KW-0169">Cobalamin biosynthesis</keyword>
<dbReference type="GO" id="GO:0032259">
    <property type="term" value="P:methylation"/>
    <property type="evidence" value="ECO:0007669"/>
    <property type="project" value="UniProtKB-KW"/>
</dbReference>
<sequence length="431" mass="45851">MTIPAGDGRSNDVDSSPNRGGRHRHSDSVIDVIGIGAGGFAELGASAQALIRDADAVMGSTRQLDLLPEDVAAQRVPYPRPLMPNLHSTFERLAGQTVVVLGSGDPMFHGIGTTLIREFGPKRVRVWPSASSVSLACARLGWALNETQALSCVTQPVASIIPAVESGHPFVVLGRDRQTPDEVWALLCALGHAEADVWLLSDLGSPSEVVAKGTAASPPQTLSALNVIAVVPHGPYRSLLPGLDDEAYDNDGQLTKQDVRAWTVCALQPHAGCHLWDIGGGSGSIGIEVLRAVPSASATCFEKDPVRGERIRFNASRLGTPRLKVAGAAPEALAAEAAVRRPDIVFIGGGLTADNVFESAWEHLVEGGLLVANAVTLESEQRLATLRLAYGGQLRRIEVYQEHAVGSFTTMRPALPVTQWRVRKPRPERDS</sequence>
<dbReference type="Proteomes" id="UP000185478">
    <property type="component" value="Chromosome"/>
</dbReference>
<evidence type="ECO:0000256" key="6">
    <source>
        <dbReference type="SAM" id="MobiDB-lite"/>
    </source>
</evidence>
<dbReference type="InterPro" id="IPR014008">
    <property type="entry name" value="Cbl_synth_MTase_CbiT"/>
</dbReference>
<dbReference type="Pfam" id="PF00590">
    <property type="entry name" value="TP_methylase"/>
    <property type="match status" value="1"/>
</dbReference>
<comment type="pathway">
    <text evidence="1">Cofactor biosynthesis; adenosylcobalamin biosynthesis.</text>
</comment>
<evidence type="ECO:0000256" key="2">
    <source>
        <dbReference type="ARBA" id="ARBA00022573"/>
    </source>
</evidence>
<dbReference type="Gene3D" id="3.40.50.150">
    <property type="entry name" value="Vaccinia Virus protein VP39"/>
    <property type="match status" value="1"/>
</dbReference>
<dbReference type="STRING" id="1431546.CAQU_06295"/>
<evidence type="ECO:0000259" key="7">
    <source>
        <dbReference type="Pfam" id="PF00590"/>
    </source>
</evidence>
<proteinExistence type="predicted"/>
<evidence type="ECO:0000313" key="9">
    <source>
        <dbReference type="Proteomes" id="UP000185478"/>
    </source>
</evidence>
<dbReference type="Gene3D" id="3.40.1010.10">
    <property type="entry name" value="Cobalt-precorrin-4 Transmethylase, Domain 1"/>
    <property type="match status" value="1"/>
</dbReference>
<evidence type="ECO:0000256" key="5">
    <source>
        <dbReference type="ARBA" id="ARBA00022691"/>
    </source>
</evidence>
<dbReference type="NCBIfam" id="TIGR02469">
    <property type="entry name" value="CbiT"/>
    <property type="match status" value="1"/>
</dbReference>
<dbReference type="RefSeq" id="WP_075726142.1">
    <property type="nucleotide sequence ID" value="NZ_CP009245.1"/>
</dbReference>
<protein>
    <submittedName>
        <fullName evidence="8">Precorrin-6Y methyltransferase</fullName>
    </submittedName>
</protein>
<dbReference type="InterPro" id="IPR014777">
    <property type="entry name" value="4pyrrole_Mease_sub1"/>
</dbReference>
<reference evidence="8 9" key="1">
    <citation type="submission" date="2014-08" db="EMBL/GenBank/DDBJ databases">
        <title>Complete genome sequence of Corynebacterium aquilae S-613T(T) (=DSM 44791(T)), isolated from the choana of a healthy golden eagle.</title>
        <authorList>
            <person name="Ruckert C."/>
            <person name="Albersmeier A."/>
            <person name="Winkler A."/>
            <person name="Kalinowski J."/>
        </authorList>
    </citation>
    <scope>NUCLEOTIDE SEQUENCE [LARGE SCALE GENOMIC DNA]</scope>
    <source>
        <strain evidence="8 9">S-613</strain>
    </source>
</reference>
<dbReference type="OrthoDB" id="9787825at2"/>
<dbReference type="GO" id="GO:0008276">
    <property type="term" value="F:protein methyltransferase activity"/>
    <property type="evidence" value="ECO:0007669"/>
    <property type="project" value="InterPro"/>
</dbReference>
<dbReference type="AlphaFoldDB" id="A0A1L7CG40"/>
<dbReference type="SUPFAM" id="SSF53335">
    <property type="entry name" value="S-adenosyl-L-methionine-dependent methyltransferases"/>
    <property type="match status" value="1"/>
</dbReference>
<gene>
    <name evidence="8" type="ORF">CAQU_06295</name>
</gene>
<dbReference type="CDD" id="cd11644">
    <property type="entry name" value="Precorrin-6Y-MT"/>
    <property type="match status" value="1"/>
</dbReference>
<keyword evidence="5" id="KW-0949">S-adenosyl-L-methionine</keyword>
<name>A0A1L7CG40_9CORY</name>
<dbReference type="InterPro" id="IPR050714">
    <property type="entry name" value="Cobalamin_biosynth_MTase"/>
</dbReference>
<dbReference type="InterPro" id="IPR000878">
    <property type="entry name" value="4pyrrol_Mease"/>
</dbReference>
<dbReference type="EMBL" id="CP009245">
    <property type="protein sequence ID" value="APT84743.1"/>
    <property type="molecule type" value="Genomic_DNA"/>
</dbReference>
<dbReference type="NCBIfam" id="TIGR02467">
    <property type="entry name" value="CbiE"/>
    <property type="match status" value="1"/>
</dbReference>
<dbReference type="SUPFAM" id="SSF53790">
    <property type="entry name" value="Tetrapyrrole methylase"/>
    <property type="match status" value="1"/>
</dbReference>
<evidence type="ECO:0000313" key="8">
    <source>
        <dbReference type="EMBL" id="APT84743.1"/>
    </source>
</evidence>
<keyword evidence="9" id="KW-1185">Reference proteome</keyword>
<feature type="domain" description="Tetrapyrrole methylase" evidence="7">
    <location>
        <begin position="32"/>
        <end position="216"/>
    </location>
</feature>
<dbReference type="GO" id="GO:0009236">
    <property type="term" value="P:cobalamin biosynthetic process"/>
    <property type="evidence" value="ECO:0007669"/>
    <property type="project" value="UniProtKB-UniPathway"/>
</dbReference>
<organism evidence="8 9">
    <name type="scientific">Corynebacterium aquilae DSM 44791</name>
    <dbReference type="NCBI Taxonomy" id="1431546"/>
    <lineage>
        <taxon>Bacteria</taxon>
        <taxon>Bacillati</taxon>
        <taxon>Actinomycetota</taxon>
        <taxon>Actinomycetes</taxon>
        <taxon>Mycobacteriales</taxon>
        <taxon>Corynebacteriaceae</taxon>
        <taxon>Corynebacterium</taxon>
    </lineage>
</organism>
<keyword evidence="4 8" id="KW-0808">Transferase</keyword>
<accession>A0A1L7CG40</accession>
<dbReference type="PANTHER" id="PTHR43182:SF1">
    <property type="entry name" value="COBALT-PRECORRIN-7 C(5)-METHYLTRANSFERASE"/>
    <property type="match status" value="1"/>
</dbReference>
<evidence type="ECO:0000256" key="1">
    <source>
        <dbReference type="ARBA" id="ARBA00004953"/>
    </source>
</evidence>
<dbReference type="KEGG" id="caqu:CAQU_06295"/>
<dbReference type="PIRSF" id="PIRSF036428">
    <property type="entry name" value="CobL"/>
    <property type="match status" value="1"/>
</dbReference>
<feature type="region of interest" description="Disordered" evidence="6">
    <location>
        <begin position="1"/>
        <end position="25"/>
    </location>
</feature>
<dbReference type="UniPathway" id="UPA00148"/>
<dbReference type="InterPro" id="IPR006365">
    <property type="entry name" value="Cbl_synth_CobL"/>
</dbReference>